<dbReference type="Proteomes" id="UP000053235">
    <property type="component" value="Unassembled WGS sequence"/>
</dbReference>
<evidence type="ECO:0000313" key="4">
    <source>
        <dbReference type="Proteomes" id="UP000053235"/>
    </source>
</evidence>
<feature type="region of interest" description="Disordered" evidence="1">
    <location>
        <begin position="1"/>
        <end position="57"/>
    </location>
</feature>
<feature type="transmembrane region" description="Helical" evidence="2">
    <location>
        <begin position="83"/>
        <end position="100"/>
    </location>
</feature>
<dbReference type="AlphaFoldDB" id="A0A0M7ASW2"/>
<evidence type="ECO:0008006" key="5">
    <source>
        <dbReference type="Google" id="ProtNLM"/>
    </source>
</evidence>
<keyword evidence="2" id="KW-0812">Transmembrane</keyword>
<dbReference type="STRING" id="388408.LAX5112_04661"/>
<evidence type="ECO:0000256" key="1">
    <source>
        <dbReference type="SAM" id="MobiDB-lite"/>
    </source>
</evidence>
<dbReference type="EMBL" id="CXWD01000028">
    <property type="protein sequence ID" value="CTQ76654.1"/>
    <property type="molecule type" value="Genomic_DNA"/>
</dbReference>
<feature type="compositionally biased region" description="Basic residues" evidence="1">
    <location>
        <begin position="24"/>
        <end position="33"/>
    </location>
</feature>
<keyword evidence="2" id="KW-0472">Membrane</keyword>
<sequence>MAASRELKAELSQLVSEAEPKTARAPRSRKRKAVEKPVAQEAAPAGETASEETSEFPHDLKELADKLSEFADDAEQEIRDRPVTMVLGAFALGIIVGAVLRR</sequence>
<protein>
    <recommendedName>
        <fullName evidence="5">DUF883 domain-containing protein</fullName>
    </recommendedName>
</protein>
<keyword evidence="2" id="KW-1133">Transmembrane helix</keyword>
<name>A0A0M7ASW2_9HYPH</name>
<evidence type="ECO:0000313" key="3">
    <source>
        <dbReference type="EMBL" id="CTQ76654.1"/>
    </source>
</evidence>
<accession>A0A0M7ASW2</accession>
<keyword evidence="4" id="KW-1185">Reference proteome</keyword>
<gene>
    <name evidence="3" type="ORF">LAX5112_04661</name>
</gene>
<organism evidence="3 4">
    <name type="scientific">Roseibium alexandrii</name>
    <dbReference type="NCBI Taxonomy" id="388408"/>
    <lineage>
        <taxon>Bacteria</taxon>
        <taxon>Pseudomonadati</taxon>
        <taxon>Pseudomonadota</taxon>
        <taxon>Alphaproteobacteria</taxon>
        <taxon>Hyphomicrobiales</taxon>
        <taxon>Stappiaceae</taxon>
        <taxon>Roseibium</taxon>
    </lineage>
</organism>
<proteinExistence type="predicted"/>
<evidence type="ECO:0000256" key="2">
    <source>
        <dbReference type="SAM" id="Phobius"/>
    </source>
</evidence>
<reference evidence="4" key="1">
    <citation type="submission" date="2015-07" db="EMBL/GenBank/DDBJ databases">
        <authorList>
            <person name="Rodrigo-Torres Lidia"/>
            <person name="Arahal R.David."/>
        </authorList>
    </citation>
    <scope>NUCLEOTIDE SEQUENCE [LARGE SCALE GENOMIC DNA]</scope>
    <source>
        <strain evidence="4">CECT 5112</strain>
    </source>
</reference>